<gene>
    <name evidence="3" type="ORF">S01H1_19991</name>
</gene>
<proteinExistence type="predicted"/>
<protein>
    <submittedName>
        <fullName evidence="3">Uncharacterized protein</fullName>
    </submittedName>
</protein>
<feature type="non-terminal residue" evidence="3">
    <location>
        <position position="53"/>
    </location>
</feature>
<organism evidence="3">
    <name type="scientific">marine sediment metagenome</name>
    <dbReference type="NCBI Taxonomy" id="412755"/>
    <lineage>
        <taxon>unclassified sequences</taxon>
        <taxon>metagenomes</taxon>
        <taxon>ecological metagenomes</taxon>
    </lineage>
</organism>
<accession>X0UCN7</accession>
<keyword evidence="2" id="KW-0812">Transmembrane</keyword>
<dbReference type="AlphaFoldDB" id="X0UCN7"/>
<name>X0UCN7_9ZZZZ</name>
<feature type="region of interest" description="Disordered" evidence="1">
    <location>
        <begin position="1"/>
        <end position="22"/>
    </location>
</feature>
<evidence type="ECO:0000256" key="1">
    <source>
        <dbReference type="SAM" id="MobiDB-lite"/>
    </source>
</evidence>
<dbReference type="EMBL" id="BARS01010877">
    <property type="protein sequence ID" value="GAF98147.1"/>
    <property type="molecule type" value="Genomic_DNA"/>
</dbReference>
<sequence>MARQADAEAAQTGRGLSGRPTIGSVKTSRLVCVLGWFTTVVVFSLLPSTAAQF</sequence>
<evidence type="ECO:0000256" key="2">
    <source>
        <dbReference type="SAM" id="Phobius"/>
    </source>
</evidence>
<reference evidence="3" key="1">
    <citation type="journal article" date="2014" name="Front. Microbiol.">
        <title>High frequency of phylogenetically diverse reductive dehalogenase-homologous genes in deep subseafloor sedimentary metagenomes.</title>
        <authorList>
            <person name="Kawai M."/>
            <person name="Futagami T."/>
            <person name="Toyoda A."/>
            <person name="Takaki Y."/>
            <person name="Nishi S."/>
            <person name="Hori S."/>
            <person name="Arai W."/>
            <person name="Tsubouchi T."/>
            <person name="Morono Y."/>
            <person name="Uchiyama I."/>
            <person name="Ito T."/>
            <person name="Fujiyama A."/>
            <person name="Inagaki F."/>
            <person name="Takami H."/>
        </authorList>
    </citation>
    <scope>NUCLEOTIDE SEQUENCE</scope>
    <source>
        <strain evidence="3">Expedition CK06-06</strain>
    </source>
</reference>
<evidence type="ECO:0000313" key="3">
    <source>
        <dbReference type="EMBL" id="GAF98147.1"/>
    </source>
</evidence>
<feature type="transmembrane region" description="Helical" evidence="2">
    <location>
        <begin position="30"/>
        <end position="50"/>
    </location>
</feature>
<comment type="caution">
    <text evidence="3">The sequence shown here is derived from an EMBL/GenBank/DDBJ whole genome shotgun (WGS) entry which is preliminary data.</text>
</comment>
<keyword evidence="2" id="KW-1133">Transmembrane helix</keyword>
<keyword evidence="2" id="KW-0472">Membrane</keyword>